<dbReference type="PANTHER" id="PTHR35271">
    <property type="entry name" value="ABC TRANSPORTER, SUBSTRATE-BINDING LIPOPROTEIN-RELATED"/>
    <property type="match status" value="1"/>
</dbReference>
<organism evidence="1 2">
    <name type="scientific">Bradyrhizobium jicamae</name>
    <dbReference type="NCBI Taxonomy" id="280332"/>
    <lineage>
        <taxon>Bacteria</taxon>
        <taxon>Pseudomonadati</taxon>
        <taxon>Pseudomonadota</taxon>
        <taxon>Alphaproteobacteria</taxon>
        <taxon>Hyphomicrobiales</taxon>
        <taxon>Nitrobacteraceae</taxon>
        <taxon>Bradyrhizobium</taxon>
    </lineage>
</organism>
<reference evidence="2" key="1">
    <citation type="journal article" date="2021" name="ISME J.">
        <title>Evolutionary origin and ecological implication of a unique nif island in free-living Bradyrhizobium lineages.</title>
        <authorList>
            <person name="Tao J."/>
        </authorList>
    </citation>
    <scope>NUCLEOTIDE SEQUENCE [LARGE SCALE GENOMIC DNA]</scope>
    <source>
        <strain evidence="2">SZCCT0434</strain>
    </source>
</reference>
<dbReference type="SUPFAM" id="SSF53822">
    <property type="entry name" value="Periplasmic binding protein-like I"/>
    <property type="match status" value="1"/>
</dbReference>
<dbReference type="RefSeq" id="WP_212493379.1">
    <property type="nucleotide sequence ID" value="NZ_JAFCJH010000019.1"/>
</dbReference>
<protein>
    <recommendedName>
        <fullName evidence="3">ABC transporter substrate-binding protein</fullName>
    </recommendedName>
</protein>
<dbReference type="Pfam" id="PF04392">
    <property type="entry name" value="ABC_sub_bind"/>
    <property type="match status" value="1"/>
</dbReference>
<accession>A0ABS5FL66</accession>
<dbReference type="InterPro" id="IPR028082">
    <property type="entry name" value="Peripla_BP_I"/>
</dbReference>
<comment type="caution">
    <text evidence="1">The sequence shown here is derived from an EMBL/GenBank/DDBJ whole genome shotgun (WGS) entry which is preliminary data.</text>
</comment>
<evidence type="ECO:0000313" key="2">
    <source>
        <dbReference type="Proteomes" id="UP001315278"/>
    </source>
</evidence>
<proteinExistence type="predicted"/>
<gene>
    <name evidence="1" type="ORF">JQ615_19255</name>
</gene>
<keyword evidence="2" id="KW-1185">Reference proteome</keyword>
<sequence>MRRAAEQLDLSLTPALLPAGLSEETYAPIFEEMKASGADGLIVGPSAENYTYRQTITALAARHRLPAVYSDRGYVVQGGLLSYAPDFFEVFRLLGRQVANALDGMKPADIPYLQPTKYLFIANVKAAQAIGLTLPPSLLSLADEVIE</sequence>
<dbReference type="Gene3D" id="3.40.50.2300">
    <property type="match status" value="2"/>
</dbReference>
<dbReference type="EMBL" id="JAFCJH010000019">
    <property type="protein sequence ID" value="MBR0797530.1"/>
    <property type="molecule type" value="Genomic_DNA"/>
</dbReference>
<evidence type="ECO:0000313" key="1">
    <source>
        <dbReference type="EMBL" id="MBR0797530.1"/>
    </source>
</evidence>
<dbReference type="Proteomes" id="UP001315278">
    <property type="component" value="Unassembled WGS sequence"/>
</dbReference>
<dbReference type="PANTHER" id="PTHR35271:SF1">
    <property type="entry name" value="ABC TRANSPORTER, SUBSTRATE-BINDING LIPOPROTEIN"/>
    <property type="match status" value="1"/>
</dbReference>
<dbReference type="InterPro" id="IPR007487">
    <property type="entry name" value="ABC_transpt-TYRBP-like"/>
</dbReference>
<evidence type="ECO:0008006" key="3">
    <source>
        <dbReference type="Google" id="ProtNLM"/>
    </source>
</evidence>
<name>A0ABS5FL66_9BRAD</name>